<evidence type="ECO:0000313" key="2">
    <source>
        <dbReference type="Proteomes" id="UP000185744"/>
    </source>
</evidence>
<name>A0A1Q6DXJ8_METT1</name>
<evidence type="ECO:0008006" key="3">
    <source>
        <dbReference type="Google" id="ProtNLM"/>
    </source>
</evidence>
<sequence length="58" mass="6720">MTKTVKARKHTNAASLEVTVPAEIVKNNKLNDGDIFKVELKEKDNKMVLEYERIFENQ</sequence>
<gene>
    <name evidence="1" type="ORF">BTN85_1600</name>
</gene>
<evidence type="ECO:0000313" key="1">
    <source>
        <dbReference type="EMBL" id="OKY79094.1"/>
    </source>
</evidence>
<accession>A0A1Q6DXJ8</accession>
<dbReference type="Gene3D" id="2.10.260.10">
    <property type="match status" value="1"/>
</dbReference>
<keyword evidence="2" id="KW-1185">Reference proteome</keyword>
<protein>
    <recommendedName>
        <fullName evidence="3">AbrB family transcriptional regulator</fullName>
    </recommendedName>
</protein>
<reference evidence="1" key="1">
    <citation type="submission" date="2016-12" db="EMBL/GenBank/DDBJ databases">
        <title>Discovery of methanogenic haloarchaea.</title>
        <authorList>
            <person name="Sorokin D.Y."/>
            <person name="Makarova K.S."/>
            <person name="Abbas B."/>
            <person name="Ferrer M."/>
            <person name="Golyshin P.N."/>
        </authorList>
    </citation>
    <scope>NUCLEOTIDE SEQUENCE [LARGE SCALE GENOMIC DNA]</scope>
    <source>
        <strain evidence="1">HMET1</strain>
    </source>
</reference>
<comment type="caution">
    <text evidence="1">The sequence shown here is derived from an EMBL/GenBank/DDBJ whole genome shotgun (WGS) entry which is preliminary data.</text>
</comment>
<dbReference type="InParanoid" id="A0A1Q6DXJ8"/>
<dbReference type="EMBL" id="MSDW01000001">
    <property type="protein sequence ID" value="OKY79094.1"/>
    <property type="molecule type" value="Genomic_DNA"/>
</dbReference>
<organism evidence="1 2">
    <name type="scientific">Methanohalarchaeum thermophilum</name>
    <dbReference type="NCBI Taxonomy" id="1903181"/>
    <lineage>
        <taxon>Archaea</taxon>
        <taxon>Methanobacteriati</taxon>
        <taxon>Methanobacteriota</taxon>
        <taxon>Methanonatronarchaeia</taxon>
        <taxon>Methanonatronarchaeales</taxon>
        <taxon>Methanonatronarchaeaceae</taxon>
        <taxon>Candidatus Methanohalarchaeum</taxon>
    </lineage>
</organism>
<dbReference type="AlphaFoldDB" id="A0A1Q6DXJ8"/>
<dbReference type="Proteomes" id="UP000185744">
    <property type="component" value="Unassembled WGS sequence"/>
</dbReference>
<proteinExistence type="predicted"/>
<dbReference type="STRING" id="1903181.BTN85_1600"/>